<dbReference type="SUPFAM" id="SSF141072">
    <property type="entry name" value="CalX-like"/>
    <property type="match status" value="1"/>
</dbReference>
<protein>
    <recommendedName>
        <fullName evidence="6">Calx-beta domain-containing protein</fullName>
    </recommendedName>
</protein>
<dbReference type="PANTHER" id="PTHR11878">
    <property type="entry name" value="SODIUM/CALCIUM EXCHANGER"/>
    <property type="match status" value="1"/>
</dbReference>
<dbReference type="SMART" id="SM00237">
    <property type="entry name" value="Calx_beta"/>
    <property type="match status" value="1"/>
</dbReference>
<sequence>MQGRTRLIAAATTVATLGLSAPAMADTAYGLLASGTKLTTFDTATPNQQATAIDISGLATGEKVVGIDVRPANGVLYGLGVSGTQGRLLRINPATGAATLVGVLKDGSAAGADIAISGTSFDLDFNPAADRLRIVSDADQNLRVNPSNGVTAQAVPGTPGDGTLAFAGGDANAGDNPDVGHAAYTNSFAGTTATTLYNLDAGNDVLVTQTPPNAGTLNTVGALGVDITNVGGFDIVPGTNRAIALLNTLGATPARRFYTVDLTTGAATATSGALGQADPLVDFALAPKDTVTFLGLATDANGGQQLFQFRSDDPGTVSGTVPVTGLPAGERLVGIDTRPRTGQVYGVSSTGKIFLIEPNSGVATAAPNNQIPVALDGTRFGVDFNPAADRLRIVSDNRQNLRINVDNAAAGTAMNGSPDAAFTAPTQKITEVAYTNNTSDTATTQIQYIDSTTNELLTAADANNPGVPTPLGTAAAGNVAGALQVDVTDRGGYDIVGPFNRRVGAFATAAEPNVYRLYTIGAEGGLSSEAKAIPTGTIAQPAGTVVDGLTAFTGSTVRFGAASTAVAENGGTATVTIVRENGADSAATVSYTTADGTGKAGTDYTATSGSVTFQPGETVKTVSVPVIDDAVAEGTKTFAVALTASTGGARISTPALTAVSILDDEIPASVGTGPGQTVTVTVPVLVPATAPFVFVRAATDEIRLSTLRSKGILVRLYCTQACEVSGNLTASSALAKRSGKNIATLKATKVSAGATRLVRLKLTSKARTALGRKSLRSATFKLPLKVKDPSGKTTNVTALTVRAFK</sequence>
<comment type="caution">
    <text evidence="7">The sequence shown here is derived from an EMBL/GenBank/DDBJ whole genome shotgun (WGS) entry which is preliminary data.</text>
</comment>
<name>A0A2T4UHM7_9ACTN</name>
<dbReference type="GO" id="GO:0016020">
    <property type="term" value="C:membrane"/>
    <property type="evidence" value="ECO:0007669"/>
    <property type="project" value="InterPro"/>
</dbReference>
<keyword evidence="2" id="KW-0677">Repeat</keyword>
<feature type="signal peptide" evidence="5">
    <location>
        <begin position="1"/>
        <end position="25"/>
    </location>
</feature>
<evidence type="ECO:0000256" key="5">
    <source>
        <dbReference type="SAM" id="SignalP"/>
    </source>
</evidence>
<gene>
    <name evidence="7" type="ORF">C7Y72_03295</name>
</gene>
<keyword evidence="8" id="KW-1185">Reference proteome</keyword>
<keyword evidence="4" id="KW-0406">Ion transport</keyword>
<dbReference type="InterPro" id="IPR051171">
    <property type="entry name" value="CaCA"/>
</dbReference>
<proteinExistence type="predicted"/>
<keyword evidence="1 5" id="KW-0732">Signal</keyword>
<dbReference type="RefSeq" id="WP_107567177.1">
    <property type="nucleotide sequence ID" value="NZ_PYYB01000001.1"/>
</dbReference>
<feature type="domain" description="Calx-beta" evidence="6">
    <location>
        <begin position="544"/>
        <end position="643"/>
    </location>
</feature>
<dbReference type="InterPro" id="IPR003644">
    <property type="entry name" value="Calx_beta"/>
</dbReference>
<evidence type="ECO:0000256" key="2">
    <source>
        <dbReference type="ARBA" id="ARBA00022737"/>
    </source>
</evidence>
<evidence type="ECO:0000313" key="7">
    <source>
        <dbReference type="EMBL" id="PTL58740.1"/>
    </source>
</evidence>
<dbReference type="GO" id="GO:0030001">
    <property type="term" value="P:metal ion transport"/>
    <property type="evidence" value="ECO:0007669"/>
    <property type="project" value="TreeGrafter"/>
</dbReference>
<evidence type="ECO:0000256" key="3">
    <source>
        <dbReference type="ARBA" id="ARBA00022837"/>
    </source>
</evidence>
<evidence type="ECO:0000256" key="4">
    <source>
        <dbReference type="ARBA" id="ARBA00023065"/>
    </source>
</evidence>
<feature type="chain" id="PRO_5015414051" description="Calx-beta domain-containing protein" evidence="5">
    <location>
        <begin position="26"/>
        <end position="805"/>
    </location>
</feature>
<dbReference type="Pfam" id="PF14339">
    <property type="entry name" value="DUF4394"/>
    <property type="match status" value="2"/>
</dbReference>
<dbReference type="GO" id="GO:0007154">
    <property type="term" value="P:cell communication"/>
    <property type="evidence" value="ECO:0007669"/>
    <property type="project" value="InterPro"/>
</dbReference>
<dbReference type="Gene3D" id="2.60.40.2030">
    <property type="match status" value="1"/>
</dbReference>
<dbReference type="EMBL" id="PYYB01000001">
    <property type="protein sequence ID" value="PTL58740.1"/>
    <property type="molecule type" value="Genomic_DNA"/>
</dbReference>
<dbReference type="AlphaFoldDB" id="A0A2T4UHM7"/>
<evidence type="ECO:0000259" key="6">
    <source>
        <dbReference type="SMART" id="SM00237"/>
    </source>
</evidence>
<dbReference type="OrthoDB" id="531718at2"/>
<evidence type="ECO:0000256" key="1">
    <source>
        <dbReference type="ARBA" id="ARBA00022729"/>
    </source>
</evidence>
<dbReference type="InterPro" id="IPR025507">
    <property type="entry name" value="DUF4394"/>
</dbReference>
<dbReference type="PANTHER" id="PTHR11878:SF65">
    <property type="entry name" value="NA_CA-EXCHANGE PROTEIN, ISOFORM G"/>
    <property type="match status" value="1"/>
</dbReference>
<reference evidence="7 8" key="1">
    <citation type="submission" date="2018-03" db="EMBL/GenBank/DDBJ databases">
        <title>Aquarubrobacter algicola gen. nov., sp. nov., a novel actinobacterium isolated from shallow eutrophic lake during the end of cyanobacterial harmful algal blooms.</title>
        <authorList>
            <person name="Chun S.J."/>
        </authorList>
    </citation>
    <scope>NUCLEOTIDE SEQUENCE [LARGE SCALE GENOMIC DNA]</scope>
    <source>
        <strain evidence="7 8">Seoho-28</strain>
    </source>
</reference>
<accession>A0A2T4UHM7</accession>
<keyword evidence="3" id="KW-0106">Calcium</keyword>
<evidence type="ECO:0000313" key="8">
    <source>
        <dbReference type="Proteomes" id="UP000240739"/>
    </source>
</evidence>
<keyword evidence="4" id="KW-0813">Transport</keyword>
<dbReference type="Proteomes" id="UP000240739">
    <property type="component" value="Unassembled WGS sequence"/>
</dbReference>
<dbReference type="Pfam" id="PF03160">
    <property type="entry name" value="Calx-beta"/>
    <property type="match status" value="1"/>
</dbReference>
<organism evidence="7 8">
    <name type="scientific">Paraconexibacter algicola</name>
    <dbReference type="NCBI Taxonomy" id="2133960"/>
    <lineage>
        <taxon>Bacteria</taxon>
        <taxon>Bacillati</taxon>
        <taxon>Actinomycetota</taxon>
        <taxon>Thermoleophilia</taxon>
        <taxon>Solirubrobacterales</taxon>
        <taxon>Paraconexibacteraceae</taxon>
        <taxon>Paraconexibacter</taxon>
    </lineage>
</organism>
<dbReference type="InterPro" id="IPR038081">
    <property type="entry name" value="CalX-like_sf"/>
</dbReference>